<evidence type="ECO:0000313" key="11">
    <source>
        <dbReference type="Proteomes" id="UP001597374"/>
    </source>
</evidence>
<evidence type="ECO:0000256" key="2">
    <source>
        <dbReference type="ARBA" id="ARBA00022692"/>
    </source>
</evidence>
<dbReference type="InterPro" id="IPR036640">
    <property type="entry name" value="ABC1_TM_sf"/>
</dbReference>
<feature type="transmembrane region" description="Helical" evidence="7">
    <location>
        <begin position="280"/>
        <end position="297"/>
    </location>
</feature>
<organism evidence="10 11">
    <name type="scientific">Pontibacter ruber</name>
    <dbReference type="NCBI Taxonomy" id="1343895"/>
    <lineage>
        <taxon>Bacteria</taxon>
        <taxon>Pseudomonadati</taxon>
        <taxon>Bacteroidota</taxon>
        <taxon>Cytophagia</taxon>
        <taxon>Cytophagales</taxon>
        <taxon>Hymenobacteraceae</taxon>
        <taxon>Pontibacter</taxon>
    </lineage>
</organism>
<evidence type="ECO:0000256" key="6">
    <source>
        <dbReference type="ARBA" id="ARBA00023136"/>
    </source>
</evidence>
<evidence type="ECO:0000259" key="9">
    <source>
        <dbReference type="PROSITE" id="PS50929"/>
    </source>
</evidence>
<evidence type="ECO:0000259" key="8">
    <source>
        <dbReference type="PROSITE" id="PS50893"/>
    </source>
</evidence>
<dbReference type="Gene3D" id="3.40.50.300">
    <property type="entry name" value="P-loop containing nucleotide triphosphate hydrolases"/>
    <property type="match status" value="1"/>
</dbReference>
<feature type="domain" description="ABC transporter" evidence="8">
    <location>
        <begin position="342"/>
        <end position="577"/>
    </location>
</feature>
<accession>A0ABW5CW37</accession>
<dbReference type="PANTHER" id="PTHR43394">
    <property type="entry name" value="ATP-DEPENDENT PERMEASE MDL1, MITOCHONDRIAL"/>
    <property type="match status" value="1"/>
</dbReference>
<gene>
    <name evidence="10" type="ORF">ACFSKP_08465</name>
</gene>
<feature type="transmembrane region" description="Helical" evidence="7">
    <location>
        <begin position="30"/>
        <end position="54"/>
    </location>
</feature>
<feature type="transmembrane region" description="Helical" evidence="7">
    <location>
        <begin position="60"/>
        <end position="89"/>
    </location>
</feature>
<dbReference type="Proteomes" id="UP001597374">
    <property type="component" value="Unassembled WGS sequence"/>
</dbReference>
<feature type="transmembrane region" description="Helical" evidence="7">
    <location>
        <begin position="165"/>
        <end position="183"/>
    </location>
</feature>
<dbReference type="InterPro" id="IPR039421">
    <property type="entry name" value="Type_1_exporter"/>
</dbReference>
<evidence type="ECO:0000256" key="4">
    <source>
        <dbReference type="ARBA" id="ARBA00022840"/>
    </source>
</evidence>
<dbReference type="EMBL" id="JBHUIM010000001">
    <property type="protein sequence ID" value="MFD2246285.1"/>
    <property type="molecule type" value="Genomic_DNA"/>
</dbReference>
<dbReference type="RefSeq" id="WP_250427980.1">
    <property type="nucleotide sequence ID" value="NZ_JALPRR010000001.1"/>
</dbReference>
<dbReference type="SMART" id="SM00382">
    <property type="entry name" value="AAA"/>
    <property type="match status" value="1"/>
</dbReference>
<keyword evidence="6 7" id="KW-0472">Membrane</keyword>
<evidence type="ECO:0000313" key="10">
    <source>
        <dbReference type="EMBL" id="MFD2246285.1"/>
    </source>
</evidence>
<name>A0ABW5CW37_9BACT</name>
<keyword evidence="11" id="KW-1185">Reference proteome</keyword>
<dbReference type="InterPro" id="IPR003439">
    <property type="entry name" value="ABC_transporter-like_ATP-bd"/>
</dbReference>
<protein>
    <submittedName>
        <fullName evidence="10">Peptidase domain-containing ABC transporter</fullName>
    </submittedName>
</protein>
<dbReference type="SUPFAM" id="SSF52540">
    <property type="entry name" value="P-loop containing nucleoside triphosphate hydrolases"/>
    <property type="match status" value="1"/>
</dbReference>
<evidence type="ECO:0000256" key="7">
    <source>
        <dbReference type="SAM" id="Phobius"/>
    </source>
</evidence>
<sequence>MANTKQKPLYTPMQRFWQLLATEKREIMYLYIYAVVAGLISLSLPLGIQSIIAFVSSGQITASVIVLITLIVVGLLIVGGMQVMQLWLVEYIQQRIFTRTAFDFAFRVPRLQTEALHKHYPPELMNRFFDTVSLQKSMAKILTDFSTAAIQIVFGLILLSFYHPYFIVFSLFLVVVLIAIFYFSGPRGIDSSITESKYKYKLVAWLQEMARAMNTFKLVGQSDLPMQKTDGYVTKYIKARKQHFGILMTQYLSFVGFKTLITGGLLVLGCVLVIQREINIGQFVASEIIIILIMTAVEKIIIKLDTVYDLLTSLDKLGQVTDLPLEEEGGIPISGNIEGLSVQVRNLRFRYPKAEEYAIKGISFDVRPSERVCIAGFNRSGKSTLSNLLLGLYDSYEGSIAYNGLSLRDLEKSSLRRLIGDNTSKEQVFDGTILENITLGTPTVPIEDVVWATESVGLTQFIHALPEGLQTHLTGGSMRLSASVARKIIMARCLVHRPKMLLLDDFWGGMEKHEKMRLIQMLSSPEFGWTLLIISNDPDVMRSCDRTLVLADGELVASGTYEEVRTSRQYQQLAYLTA</sequence>
<keyword evidence="5 7" id="KW-1133">Transmembrane helix</keyword>
<evidence type="ECO:0000256" key="3">
    <source>
        <dbReference type="ARBA" id="ARBA00022741"/>
    </source>
</evidence>
<reference evidence="11" key="1">
    <citation type="journal article" date="2019" name="Int. J. Syst. Evol. Microbiol.">
        <title>The Global Catalogue of Microorganisms (GCM) 10K type strain sequencing project: providing services to taxonomists for standard genome sequencing and annotation.</title>
        <authorList>
            <consortium name="The Broad Institute Genomics Platform"/>
            <consortium name="The Broad Institute Genome Sequencing Center for Infectious Disease"/>
            <person name="Wu L."/>
            <person name="Ma J."/>
        </authorList>
    </citation>
    <scope>NUCLEOTIDE SEQUENCE [LARGE SCALE GENOMIC DNA]</scope>
    <source>
        <strain evidence="11">CGMCC 4.1782</strain>
    </source>
</reference>
<dbReference type="Gene3D" id="1.20.1560.10">
    <property type="entry name" value="ABC transporter type 1, transmembrane domain"/>
    <property type="match status" value="1"/>
</dbReference>
<dbReference type="Pfam" id="PF00664">
    <property type="entry name" value="ABC_membrane"/>
    <property type="match status" value="1"/>
</dbReference>
<evidence type="ECO:0000256" key="1">
    <source>
        <dbReference type="ARBA" id="ARBA00004651"/>
    </source>
</evidence>
<proteinExistence type="predicted"/>
<keyword evidence="3" id="KW-0547">Nucleotide-binding</keyword>
<comment type="caution">
    <text evidence="10">The sequence shown here is derived from an EMBL/GenBank/DDBJ whole genome shotgun (WGS) entry which is preliminary data.</text>
</comment>
<feature type="transmembrane region" description="Helical" evidence="7">
    <location>
        <begin position="251"/>
        <end position="274"/>
    </location>
</feature>
<evidence type="ECO:0000256" key="5">
    <source>
        <dbReference type="ARBA" id="ARBA00022989"/>
    </source>
</evidence>
<dbReference type="PROSITE" id="PS50893">
    <property type="entry name" value="ABC_TRANSPORTER_2"/>
    <property type="match status" value="1"/>
</dbReference>
<dbReference type="InterPro" id="IPR027417">
    <property type="entry name" value="P-loop_NTPase"/>
</dbReference>
<dbReference type="InterPro" id="IPR011527">
    <property type="entry name" value="ABC1_TM_dom"/>
</dbReference>
<keyword evidence="2 7" id="KW-0812">Transmembrane</keyword>
<keyword evidence="4" id="KW-0067">ATP-binding</keyword>
<dbReference type="PANTHER" id="PTHR43394:SF4">
    <property type="entry name" value="TOXIN SECRETION ABC TRANSPORTER ATP-BINDING PROTEIN"/>
    <property type="match status" value="1"/>
</dbReference>
<dbReference type="PROSITE" id="PS50929">
    <property type="entry name" value="ABC_TM1F"/>
    <property type="match status" value="1"/>
</dbReference>
<dbReference type="SUPFAM" id="SSF90123">
    <property type="entry name" value="ABC transporter transmembrane region"/>
    <property type="match status" value="1"/>
</dbReference>
<dbReference type="Pfam" id="PF00005">
    <property type="entry name" value="ABC_tran"/>
    <property type="match status" value="1"/>
</dbReference>
<comment type="subcellular location">
    <subcellularLocation>
        <location evidence="1">Cell membrane</location>
        <topology evidence="1">Multi-pass membrane protein</topology>
    </subcellularLocation>
</comment>
<feature type="domain" description="ABC transmembrane type-1" evidence="9">
    <location>
        <begin position="32"/>
        <end position="309"/>
    </location>
</feature>
<dbReference type="InterPro" id="IPR003593">
    <property type="entry name" value="AAA+_ATPase"/>
</dbReference>